<feature type="region of interest" description="Disordered" evidence="12">
    <location>
        <begin position="324"/>
        <end position="350"/>
    </location>
</feature>
<sequence length="600" mass="67354">MAEPTPPQAGPTPPTAPTPAPPVPGPSTRSLPPKVVKPTNPFVYLGIPQFVLDWRPSRPGPKMSVFLAVTTGLTGAYIYDRRETKRIQQEYVDKVKWMSEQPLDAADRARKIKVLGARVPEDGELERGAKWFKRYMRPILVASGTDYVLKVGTNPGGLGRTLVHEIRGRRITQAAQESSTAADVLLTNSPQANVNAVLAERDLDEEKGEQDSAIVLLGRGALKEYLWALRKGWSEPIDLREEAKLEGLGVGANERRKDGRWEREEELMLRELEREDDAKPLGGPFDERAAPEGLESVGDAADTAPLPSQPVSFLSYSPYRPVTPTSASASSAATPAEPEAPLVLEPTNPPPQPPLLLVPFTYPFGIRTWLPKLAHFWNHRTDARIGGEMALAVVLSQSRPLVPPSNRDPETGAPLGVLDDDFVASIRRGEQHESAMADGEPTGSPDLDFLAETDERPEHFKKGYRTMPKGHEYHRRTYYNDELPPKLKTARELARGEREPTSSETSYPPKIESELRKERLDRELRWRRELEGWAVQRAGSGVAWRDEWAQEGTLRVIETPGEDAVRELERRGQEWEDMKRRRDDERERSWKEQVRADEED</sequence>
<reference evidence="13 14" key="1">
    <citation type="submission" date="2019-03" db="EMBL/GenBank/DDBJ databases">
        <title>Rhodosporidium diobovatum UCD-FST 08-225 genome sequencing, assembly, and annotation.</title>
        <authorList>
            <person name="Fakankun I.U."/>
            <person name="Fristensky B."/>
            <person name="Levin D.B."/>
        </authorList>
    </citation>
    <scope>NUCLEOTIDE SEQUENCE [LARGE SCALE GENOMIC DNA]</scope>
    <source>
        <strain evidence="13 14">UCD-FST 08-225</strain>
    </source>
</reference>
<feature type="compositionally biased region" description="Basic and acidic residues" evidence="12">
    <location>
        <begin position="490"/>
        <end position="501"/>
    </location>
</feature>
<keyword evidence="5" id="KW-0812">Transmembrane</keyword>
<keyword evidence="7" id="KW-0653">Protein transport</keyword>
<keyword evidence="9" id="KW-0811">Translocation</keyword>
<dbReference type="GO" id="GO:0005743">
    <property type="term" value="C:mitochondrial inner membrane"/>
    <property type="evidence" value="ECO:0007669"/>
    <property type="project" value="UniProtKB-SubCell"/>
</dbReference>
<evidence type="ECO:0000313" key="14">
    <source>
        <dbReference type="Proteomes" id="UP000311382"/>
    </source>
</evidence>
<evidence type="ECO:0000256" key="8">
    <source>
        <dbReference type="ARBA" id="ARBA00022989"/>
    </source>
</evidence>
<evidence type="ECO:0000256" key="12">
    <source>
        <dbReference type="SAM" id="MobiDB-lite"/>
    </source>
</evidence>
<feature type="region of interest" description="Disordered" evidence="12">
    <location>
        <begin position="559"/>
        <end position="600"/>
    </location>
</feature>
<keyword evidence="10" id="KW-0496">Mitochondrion</keyword>
<feature type="region of interest" description="Disordered" evidence="12">
    <location>
        <begin position="1"/>
        <end position="34"/>
    </location>
</feature>
<feature type="compositionally biased region" description="Basic and acidic residues" evidence="12">
    <location>
        <begin position="563"/>
        <end position="600"/>
    </location>
</feature>
<dbReference type="EMBL" id="SOZI01000082">
    <property type="protein sequence ID" value="TNY19882.1"/>
    <property type="molecule type" value="Genomic_DNA"/>
</dbReference>
<feature type="region of interest" description="Disordered" evidence="12">
    <location>
        <begin position="271"/>
        <end position="291"/>
    </location>
</feature>
<evidence type="ECO:0000256" key="6">
    <source>
        <dbReference type="ARBA" id="ARBA00022792"/>
    </source>
</evidence>
<keyword evidence="8" id="KW-1133">Transmembrane helix</keyword>
<evidence type="ECO:0000256" key="1">
    <source>
        <dbReference type="ARBA" id="ARBA00004434"/>
    </source>
</evidence>
<evidence type="ECO:0000256" key="11">
    <source>
        <dbReference type="ARBA" id="ARBA00023136"/>
    </source>
</evidence>
<dbReference type="InterPro" id="IPR021056">
    <property type="entry name" value="Mt_import_IM_translocase_Tim54"/>
</dbReference>
<name>A0A5C5FUJ8_9BASI</name>
<keyword evidence="11" id="KW-0472">Membrane</keyword>
<feature type="region of interest" description="Disordered" evidence="12">
    <location>
        <begin position="490"/>
        <end position="512"/>
    </location>
</feature>
<organism evidence="13 14">
    <name type="scientific">Rhodotorula diobovata</name>
    <dbReference type="NCBI Taxonomy" id="5288"/>
    <lineage>
        <taxon>Eukaryota</taxon>
        <taxon>Fungi</taxon>
        <taxon>Dikarya</taxon>
        <taxon>Basidiomycota</taxon>
        <taxon>Pucciniomycotina</taxon>
        <taxon>Microbotryomycetes</taxon>
        <taxon>Sporidiobolales</taxon>
        <taxon>Sporidiobolaceae</taxon>
        <taxon>Rhodotorula</taxon>
    </lineage>
</organism>
<evidence type="ECO:0000256" key="5">
    <source>
        <dbReference type="ARBA" id="ARBA00022692"/>
    </source>
</evidence>
<gene>
    <name evidence="13" type="ORF">DMC30DRAFT_353241</name>
</gene>
<comment type="caution">
    <text evidence="13">The sequence shown here is derived from an EMBL/GenBank/DDBJ whole genome shotgun (WGS) entry which is preliminary data.</text>
</comment>
<feature type="compositionally biased region" description="Basic and acidic residues" evidence="12">
    <location>
        <begin position="271"/>
        <end position="290"/>
    </location>
</feature>
<dbReference type="OrthoDB" id="5598305at2759"/>
<dbReference type="GO" id="GO:0015031">
    <property type="term" value="P:protein transport"/>
    <property type="evidence" value="ECO:0007669"/>
    <property type="project" value="UniProtKB-KW"/>
</dbReference>
<evidence type="ECO:0000256" key="2">
    <source>
        <dbReference type="ARBA" id="ARBA00006355"/>
    </source>
</evidence>
<evidence type="ECO:0000313" key="13">
    <source>
        <dbReference type="EMBL" id="TNY19882.1"/>
    </source>
</evidence>
<dbReference type="Proteomes" id="UP000311382">
    <property type="component" value="Unassembled WGS sequence"/>
</dbReference>
<comment type="subcellular location">
    <subcellularLocation>
        <location evidence="1">Mitochondrion inner membrane</location>
        <topology evidence="1">Single-pass membrane protein</topology>
    </subcellularLocation>
</comment>
<feature type="compositionally biased region" description="Low complexity" evidence="12">
    <location>
        <begin position="324"/>
        <end position="346"/>
    </location>
</feature>
<keyword evidence="14" id="KW-1185">Reference proteome</keyword>
<evidence type="ECO:0000256" key="7">
    <source>
        <dbReference type="ARBA" id="ARBA00022927"/>
    </source>
</evidence>
<evidence type="ECO:0000256" key="4">
    <source>
        <dbReference type="ARBA" id="ARBA00022448"/>
    </source>
</evidence>
<evidence type="ECO:0000256" key="3">
    <source>
        <dbReference type="ARBA" id="ARBA00020796"/>
    </source>
</evidence>
<protein>
    <recommendedName>
        <fullName evidence="3">Mitochondrial import inner membrane translocase subunit TIM54</fullName>
    </recommendedName>
</protein>
<dbReference type="STRING" id="5288.A0A5C5FUJ8"/>
<evidence type="ECO:0000256" key="10">
    <source>
        <dbReference type="ARBA" id="ARBA00023128"/>
    </source>
</evidence>
<keyword evidence="6" id="KW-0999">Mitochondrion inner membrane</keyword>
<comment type="similarity">
    <text evidence="2">Belongs to the TIM54 family.</text>
</comment>
<keyword evidence="4" id="KW-0813">Transport</keyword>
<dbReference type="AlphaFoldDB" id="A0A5C5FUJ8"/>
<proteinExistence type="inferred from homology"/>
<dbReference type="Pfam" id="PF11711">
    <property type="entry name" value="Tim54"/>
    <property type="match status" value="1"/>
</dbReference>
<feature type="compositionally biased region" description="Pro residues" evidence="12">
    <location>
        <begin position="1"/>
        <end position="25"/>
    </location>
</feature>
<evidence type="ECO:0000256" key="9">
    <source>
        <dbReference type="ARBA" id="ARBA00023010"/>
    </source>
</evidence>
<accession>A0A5C5FUJ8</accession>